<proteinExistence type="predicted"/>
<reference evidence="2" key="2">
    <citation type="submission" date="2020-02" db="EMBL/GenBank/DDBJ databases">
        <authorList>
            <person name="Matsumoto Y."/>
            <person name="Motooka D."/>
            <person name="Nakamura S."/>
        </authorList>
    </citation>
    <scope>NUCLEOTIDE SEQUENCE</scope>
    <source>
        <strain evidence="2">JCM 12687</strain>
    </source>
</reference>
<evidence type="ECO:0000313" key="1">
    <source>
        <dbReference type="EMBL" id="BBZ09829.1"/>
    </source>
</evidence>
<gene>
    <name evidence="1" type="ORF">MBRA_00240</name>
    <name evidence="2" type="ORF">MBRA_00960</name>
</gene>
<name>A0ABM7KG33_9MYCO</name>
<protein>
    <recommendedName>
        <fullName evidence="4">ESX-1 secretion-associated protein</fullName>
    </recommendedName>
</protein>
<evidence type="ECO:0000313" key="2">
    <source>
        <dbReference type="EMBL" id="BBZ09901.1"/>
    </source>
</evidence>
<dbReference type="EMBL" id="AP022606">
    <property type="protein sequence ID" value="BBZ09901.1"/>
    <property type="molecule type" value="Genomic_DNA"/>
</dbReference>
<evidence type="ECO:0000313" key="3">
    <source>
        <dbReference type="Proteomes" id="UP000467379"/>
    </source>
</evidence>
<dbReference type="Proteomes" id="UP000467379">
    <property type="component" value="Chromosome"/>
</dbReference>
<reference evidence="1" key="3">
    <citation type="submission" date="2020-02" db="EMBL/GenBank/DDBJ databases">
        <authorList>
            <person name="Matsumoto Y."/>
            <person name="Kinjo T."/>
            <person name="Motooka D."/>
            <person name="Nabeya D."/>
            <person name="Jung N."/>
            <person name="Uechi K."/>
            <person name="Horii T."/>
            <person name="Iida T."/>
            <person name="Fujita J."/>
            <person name="Nakamura S."/>
        </authorList>
    </citation>
    <scope>NUCLEOTIDE SEQUENCE</scope>
    <source>
        <strain evidence="1">JCM 12687</strain>
    </source>
</reference>
<dbReference type="EMBL" id="AP022606">
    <property type="protein sequence ID" value="BBZ09829.1"/>
    <property type="molecule type" value="Genomic_DNA"/>
</dbReference>
<keyword evidence="3" id="KW-1185">Reference proteome</keyword>
<evidence type="ECO:0008006" key="4">
    <source>
        <dbReference type="Google" id="ProtNLM"/>
    </source>
</evidence>
<sequence length="103" mass="11296">MTTQRTVVLEHSIASVVAQVDELRAENDSVREAFAAAVGYYSCPCGAQFEFAEDSTLEEYAALNRWLGRHYGACADQLAADNARLENQLATARALRDADRMAP</sequence>
<dbReference type="RefSeq" id="WP_083129706.1">
    <property type="nucleotide sequence ID" value="NZ_AP022606.1"/>
</dbReference>
<reference evidence="2 3" key="1">
    <citation type="journal article" date="2019" name="Emerg. Microbes Infect.">
        <title>Comprehensive subspecies identification of 175 nontuberculous mycobacteria species based on 7547 genomic profiles.</title>
        <authorList>
            <person name="Matsumoto Y."/>
            <person name="Kinjo T."/>
            <person name="Motooka D."/>
            <person name="Nabeya D."/>
            <person name="Jung N."/>
            <person name="Uechi K."/>
            <person name="Horii T."/>
            <person name="Iida T."/>
            <person name="Fujita J."/>
            <person name="Nakamura S."/>
        </authorList>
    </citation>
    <scope>NUCLEOTIDE SEQUENCE [LARGE SCALE GENOMIC DNA]</scope>
    <source>
        <strain evidence="2 3">JCM 12687</strain>
    </source>
</reference>
<accession>A0ABM7KG33</accession>
<organism evidence="2 3">
    <name type="scientific">Mycobacterium branderi</name>
    <dbReference type="NCBI Taxonomy" id="43348"/>
    <lineage>
        <taxon>Bacteria</taxon>
        <taxon>Bacillati</taxon>
        <taxon>Actinomycetota</taxon>
        <taxon>Actinomycetes</taxon>
        <taxon>Mycobacteriales</taxon>
        <taxon>Mycobacteriaceae</taxon>
        <taxon>Mycobacterium</taxon>
    </lineage>
</organism>